<dbReference type="FunFam" id="3.40.50.970:FF:000001">
    <property type="entry name" value="Pyruvate dehydrogenase E1 beta subunit"/>
    <property type="match status" value="1"/>
</dbReference>
<organism evidence="6 7">
    <name type="scientific">Zunongwangia profunda (strain DSM 18752 / CCTCC AB 206139 / SM-A87)</name>
    <name type="common">Wangia profunda</name>
    <dbReference type="NCBI Taxonomy" id="655815"/>
    <lineage>
        <taxon>Bacteria</taxon>
        <taxon>Pseudomonadati</taxon>
        <taxon>Bacteroidota</taxon>
        <taxon>Flavobacteriia</taxon>
        <taxon>Flavobacteriales</taxon>
        <taxon>Flavobacteriaceae</taxon>
        <taxon>Zunongwangia</taxon>
    </lineage>
</organism>
<evidence type="ECO:0000259" key="5">
    <source>
        <dbReference type="SMART" id="SM00861"/>
    </source>
</evidence>
<dbReference type="InterPro" id="IPR005475">
    <property type="entry name" value="Transketolase-like_Pyr-bd"/>
</dbReference>
<proteinExistence type="predicted"/>
<dbReference type="eggNOG" id="COG0022">
    <property type="taxonomic scope" value="Bacteria"/>
</dbReference>
<dbReference type="AlphaFoldDB" id="D5BFC0"/>
<dbReference type="GO" id="GO:0016624">
    <property type="term" value="F:oxidoreductase activity, acting on the aldehyde or oxo group of donors, disulfide as acceptor"/>
    <property type="evidence" value="ECO:0007669"/>
    <property type="project" value="InterPro"/>
</dbReference>
<comment type="function">
    <text evidence="2">E1 component of the 2-oxoglutarate dehydrogenase (OGDH) complex which catalyzes the decarboxylation of 2-oxoglutarate, the first step in the conversion of 2-oxoglutarate to succinyl-CoA and CO(2).</text>
</comment>
<dbReference type="InterPro" id="IPR033248">
    <property type="entry name" value="Transketolase_C"/>
</dbReference>
<dbReference type="eggNOG" id="COG1071">
    <property type="taxonomic scope" value="Bacteria"/>
</dbReference>
<dbReference type="PANTHER" id="PTHR43257">
    <property type="entry name" value="PYRUVATE DEHYDROGENASE E1 COMPONENT BETA SUBUNIT"/>
    <property type="match status" value="1"/>
</dbReference>
<dbReference type="STRING" id="655815.ZPR_2696"/>
<dbReference type="KEGG" id="zpr:ZPR_2696"/>
<evidence type="ECO:0000256" key="2">
    <source>
        <dbReference type="ARBA" id="ARBA00003906"/>
    </source>
</evidence>
<dbReference type="Proteomes" id="UP000001654">
    <property type="component" value="Chromosome"/>
</dbReference>
<gene>
    <name evidence="6" type="ordered locus">ZPR_2696</name>
</gene>
<dbReference type="InterPro" id="IPR001017">
    <property type="entry name" value="DH_E1"/>
</dbReference>
<name>D5BFC0_ZUNPS</name>
<comment type="cofactor">
    <cofactor evidence="1">
        <name>thiamine diphosphate</name>
        <dbReference type="ChEBI" id="CHEBI:58937"/>
    </cofactor>
</comment>
<feature type="domain" description="Transketolase-like pyrimidine-binding" evidence="5">
    <location>
        <begin position="348"/>
        <end position="521"/>
    </location>
</feature>
<dbReference type="HOGENOM" id="CLU_012907_2_1_10"/>
<dbReference type="InterPro" id="IPR009014">
    <property type="entry name" value="Transketo_C/PFOR_II"/>
</dbReference>
<dbReference type="Gene3D" id="3.40.50.920">
    <property type="match status" value="1"/>
</dbReference>
<protein>
    <submittedName>
        <fullName evidence="6">2-oxoisovalerate dehydrogenase E1 component subunits alpha and beta</fullName>
    </submittedName>
</protein>
<dbReference type="EMBL" id="CP001650">
    <property type="protein sequence ID" value="ADF53018.1"/>
    <property type="molecule type" value="Genomic_DNA"/>
</dbReference>
<dbReference type="Gene3D" id="3.40.50.970">
    <property type="match status" value="2"/>
</dbReference>
<dbReference type="PANTHER" id="PTHR43257:SF2">
    <property type="entry name" value="PYRUVATE DEHYDROGENASE E1 COMPONENT SUBUNIT BETA"/>
    <property type="match status" value="1"/>
</dbReference>
<keyword evidence="4" id="KW-0786">Thiamine pyrophosphate</keyword>
<dbReference type="SMART" id="SM00861">
    <property type="entry name" value="Transket_pyr"/>
    <property type="match status" value="1"/>
</dbReference>
<keyword evidence="7" id="KW-1185">Reference proteome</keyword>
<dbReference type="Pfam" id="PF00676">
    <property type="entry name" value="E1_dh"/>
    <property type="match status" value="1"/>
</dbReference>
<dbReference type="Pfam" id="PF02780">
    <property type="entry name" value="Transketolase_C"/>
    <property type="match status" value="1"/>
</dbReference>
<reference evidence="6 7" key="1">
    <citation type="journal article" date="2010" name="BMC Genomics">
        <title>The complete genome of Zunongwangia profunda SM-A87 reveals its adaptation to the deep-sea environment and ecological role in sedimentary organic nitrogen degradation.</title>
        <authorList>
            <person name="Qin Q.L."/>
            <person name="Zhang X.Y."/>
            <person name="Wang X.M."/>
            <person name="Liu G.M."/>
            <person name="Chen X.L."/>
            <person name="Xie B.B."/>
            <person name="Dang H.Y."/>
            <person name="Zhou B.C."/>
            <person name="Yu J."/>
            <person name="Zhang Y.Z."/>
        </authorList>
    </citation>
    <scope>NUCLEOTIDE SEQUENCE [LARGE SCALE GENOMIC DNA]</scope>
    <source>
        <strain evidence="7">DSM 18752 / CCTCC AB 206139 / SM-A87</strain>
    </source>
</reference>
<evidence type="ECO:0000256" key="3">
    <source>
        <dbReference type="ARBA" id="ARBA00023002"/>
    </source>
</evidence>
<accession>D5BFC0</accession>
<evidence type="ECO:0000313" key="6">
    <source>
        <dbReference type="EMBL" id="ADF53018.1"/>
    </source>
</evidence>
<evidence type="ECO:0000256" key="4">
    <source>
        <dbReference type="ARBA" id="ARBA00023052"/>
    </source>
</evidence>
<dbReference type="InterPro" id="IPR029061">
    <property type="entry name" value="THDP-binding"/>
</dbReference>
<sequence>MDHPSTEMFFASEAYSQEFLIDLYKKLLKPRLVEEKMLILLRQGKISKWFAGIGQEAISVGLTAALQEEEYILPMHRNLGVFTTRNIPLHRLFSQWQGKMNGFTKGRDRSFHFGTQEYKIIGMISHLGPQLGVADGIALAHKLRNEKRLTAVFTGEGGTSEGDFHEALNIASVWALPVLFCIENNGYGLSTPTNEQYHCEHLADRAKGYGMESHIIDGNNLLEVYSKISDIASDIRENPRPVLIEFKTFRMRGHEEASGTAYVPDSLLAHWGEKDPVLRYEQHLLEHGILNNEWAAHMKWEIKQEIEEHLSIAANDNPPVFTESTELNEVFQKSHNQALEISSEKQEIRFIDAVSDALKIGMRQHPNLVLMGQDIAEYGGVFKITSGFLEEFGKHRVRNTPICESGIIEVAAGLSIVGMKAVVEMQFADFVSSGFNPIVNYIAKQYYRWGQNADVVIRMPCGAGVGAGPFHSQSNEAWFTKVPGLKVVYPSNASDAKGLLLAAINDPNPVLYFEHKALYRTQKEPVAMGEYEVEIGKAAIVRPGTRLTIISYGAALQEILKIIEKENIEDTEVIDLRSLQPLDKETIFTSVKKTGRVIIVIEDSLFGSMASEIAAQISENCFEFLDAPVMRLGSLETPIPFSPALESGYLPYQKFQQKLKELIEY</sequence>
<dbReference type="SUPFAM" id="SSF52922">
    <property type="entry name" value="TK C-terminal domain-like"/>
    <property type="match status" value="1"/>
</dbReference>
<evidence type="ECO:0000256" key="1">
    <source>
        <dbReference type="ARBA" id="ARBA00001964"/>
    </source>
</evidence>
<keyword evidence="3" id="KW-0560">Oxidoreductase</keyword>
<evidence type="ECO:0000313" key="7">
    <source>
        <dbReference type="Proteomes" id="UP000001654"/>
    </source>
</evidence>
<dbReference type="CDD" id="cd07036">
    <property type="entry name" value="TPP_PYR_E1-PDHc-beta_like"/>
    <property type="match status" value="1"/>
</dbReference>
<dbReference type="SUPFAM" id="SSF52518">
    <property type="entry name" value="Thiamin diphosphate-binding fold (THDP-binding)"/>
    <property type="match status" value="2"/>
</dbReference>
<dbReference type="CDD" id="cd02000">
    <property type="entry name" value="TPP_E1_PDC_ADC_BCADC"/>
    <property type="match status" value="1"/>
</dbReference>
<dbReference type="Pfam" id="PF02779">
    <property type="entry name" value="Transket_pyr"/>
    <property type="match status" value="1"/>
</dbReference>
<dbReference type="FunFam" id="3.40.50.920:FF:000001">
    <property type="entry name" value="Pyruvate dehydrogenase E1 beta subunit"/>
    <property type="match status" value="1"/>
</dbReference>
<dbReference type="RefSeq" id="WP_013072115.1">
    <property type="nucleotide sequence ID" value="NC_014041.1"/>
</dbReference>